<dbReference type="PROSITE" id="PS51257">
    <property type="entry name" value="PROKAR_LIPOPROTEIN"/>
    <property type="match status" value="1"/>
</dbReference>
<dbReference type="InterPro" id="IPR046704">
    <property type="entry name" value="DUF6777"/>
</dbReference>
<feature type="compositionally biased region" description="Low complexity" evidence="1">
    <location>
        <begin position="60"/>
        <end position="75"/>
    </location>
</feature>
<feature type="compositionally biased region" description="Pro residues" evidence="1">
    <location>
        <begin position="349"/>
        <end position="363"/>
    </location>
</feature>
<feature type="compositionally biased region" description="Low complexity" evidence="1">
    <location>
        <begin position="305"/>
        <end position="348"/>
    </location>
</feature>
<feature type="compositionally biased region" description="Polar residues" evidence="1">
    <location>
        <begin position="76"/>
        <end position="86"/>
    </location>
</feature>
<evidence type="ECO:0000256" key="2">
    <source>
        <dbReference type="SAM" id="SignalP"/>
    </source>
</evidence>
<evidence type="ECO:0000259" key="3">
    <source>
        <dbReference type="Pfam" id="PF20568"/>
    </source>
</evidence>
<name>A0ABT3TSN8_9ACTN</name>
<sequence length="416" mass="42407">MRARTRTRTYVTALGISAALLLAGCSGSNGGNSGNNASGGKGELFLQPVADQGPDPFTDSTAASAASTPPVTRTPQPTATGDSPSATALGLHSISGATPGLYGGTHAVGSCDVEKQVRFLTADQAKAGAFARAAGVSRGDVPGYLRGLTPVVLRADTRVTNHGYHDGRATSFQSVLQAGTAVLVDNHGMPRVRCACGNPLKPPVAFKHPARPQGTAWSGYEPTKVVVVTPAPQVIQNITIVNVVNNTWIQRKIGDDGRHDHTVPPPTPTPPTPTPPTPTPTSPTPTPTPTPTPDESATSTEPTQPGESETGTESVTPPESSSASPSKSPSETTCPTLTPTDSTGTPSGLPSPWPSGCPTPSLPQTPQTRSGERSTGASEDIGPETVPDTPDQPGDGLIPDATDDTSSSTQQDSFAG</sequence>
<accession>A0ABT3TSN8</accession>
<feature type="region of interest" description="Disordered" evidence="1">
    <location>
        <begin position="254"/>
        <end position="416"/>
    </location>
</feature>
<evidence type="ECO:0000313" key="4">
    <source>
        <dbReference type="EMBL" id="MCX3059023.1"/>
    </source>
</evidence>
<dbReference type="EMBL" id="JAPHNL010000029">
    <property type="protein sequence ID" value="MCX3059023.1"/>
    <property type="molecule type" value="Genomic_DNA"/>
</dbReference>
<keyword evidence="2" id="KW-0732">Signal</keyword>
<dbReference type="Proteomes" id="UP001163064">
    <property type="component" value="Unassembled WGS sequence"/>
</dbReference>
<gene>
    <name evidence="4" type="ORF">OFY01_04395</name>
</gene>
<evidence type="ECO:0000313" key="5">
    <source>
        <dbReference type="Proteomes" id="UP001163064"/>
    </source>
</evidence>
<dbReference type="RefSeq" id="WP_266596471.1">
    <property type="nucleotide sequence ID" value="NZ_JAPHNL010000029.1"/>
</dbReference>
<feature type="chain" id="PRO_5045686469" description="DUF6777 domain-containing protein" evidence="2">
    <location>
        <begin position="24"/>
        <end position="416"/>
    </location>
</feature>
<keyword evidence="5" id="KW-1185">Reference proteome</keyword>
<feature type="domain" description="DUF6777" evidence="3">
    <location>
        <begin position="93"/>
        <end position="254"/>
    </location>
</feature>
<evidence type="ECO:0000256" key="1">
    <source>
        <dbReference type="SAM" id="MobiDB-lite"/>
    </source>
</evidence>
<feature type="region of interest" description="Disordered" evidence="1">
    <location>
        <begin position="34"/>
        <end position="90"/>
    </location>
</feature>
<feature type="compositionally biased region" description="Low complexity" evidence="1">
    <location>
        <begin position="404"/>
        <end position="416"/>
    </location>
</feature>
<dbReference type="Pfam" id="PF20568">
    <property type="entry name" value="DUF6777"/>
    <property type="match status" value="1"/>
</dbReference>
<protein>
    <recommendedName>
        <fullName evidence="3">DUF6777 domain-containing protein</fullName>
    </recommendedName>
</protein>
<comment type="caution">
    <text evidence="4">The sequence shown here is derived from an EMBL/GenBank/DDBJ whole genome shotgun (WGS) entry which is preliminary data.</text>
</comment>
<dbReference type="PRINTS" id="PR01217">
    <property type="entry name" value="PRICHEXTENSN"/>
</dbReference>
<feature type="signal peptide" evidence="2">
    <location>
        <begin position="1"/>
        <end position="23"/>
    </location>
</feature>
<proteinExistence type="predicted"/>
<feature type="compositionally biased region" description="Polar residues" evidence="1">
    <location>
        <begin position="364"/>
        <end position="377"/>
    </location>
</feature>
<organism evidence="4 5">
    <name type="scientific">Streptomyces beihaiensis</name>
    <dbReference type="NCBI Taxonomy" id="2984495"/>
    <lineage>
        <taxon>Bacteria</taxon>
        <taxon>Bacillati</taxon>
        <taxon>Actinomycetota</taxon>
        <taxon>Actinomycetes</taxon>
        <taxon>Kitasatosporales</taxon>
        <taxon>Streptomycetaceae</taxon>
        <taxon>Streptomyces</taxon>
    </lineage>
</organism>
<feature type="compositionally biased region" description="Pro residues" evidence="1">
    <location>
        <begin position="263"/>
        <end position="292"/>
    </location>
</feature>
<reference evidence="4" key="1">
    <citation type="submission" date="2022-10" db="EMBL/GenBank/DDBJ databases">
        <title>Streptomyces beihaiensis sp. nov., a chitin degrading actinobacterium, isolated from shrimp pond soil.</title>
        <authorList>
            <person name="Xie J."/>
            <person name="Shen N."/>
        </authorList>
    </citation>
    <scope>NUCLEOTIDE SEQUENCE</scope>
    <source>
        <strain evidence="4">GXMU-J5</strain>
    </source>
</reference>